<evidence type="ECO:0000313" key="2">
    <source>
        <dbReference type="EMBL" id="MEE1976038.1"/>
    </source>
</evidence>
<name>A0ABU7ITT5_9FLAO</name>
<feature type="compositionally biased region" description="Polar residues" evidence="1">
    <location>
        <begin position="40"/>
        <end position="51"/>
    </location>
</feature>
<accession>A0ABU7ITT5</accession>
<reference evidence="2 3" key="1">
    <citation type="submission" date="2024-01" db="EMBL/GenBank/DDBJ databases">
        <title>Maribacter spp. originated from different algae showed divergent polysaccharides utilization ability.</title>
        <authorList>
            <person name="Wang H."/>
            <person name="Wu Y."/>
        </authorList>
    </citation>
    <scope>NUCLEOTIDE SEQUENCE [LARGE SCALE GENOMIC DNA]</scope>
    <source>
        <strain evidence="2 3">PR1</strain>
    </source>
</reference>
<gene>
    <name evidence="2" type="ORF">V1I91_08145</name>
</gene>
<comment type="caution">
    <text evidence="2">The sequence shown here is derived from an EMBL/GenBank/DDBJ whole genome shotgun (WGS) entry which is preliminary data.</text>
</comment>
<protein>
    <submittedName>
        <fullName evidence="2">Septum formation inhibitor Maf</fullName>
    </submittedName>
</protein>
<dbReference type="EMBL" id="JAZDDG010000003">
    <property type="protein sequence ID" value="MEE1976038.1"/>
    <property type="molecule type" value="Genomic_DNA"/>
</dbReference>
<dbReference type="Proteomes" id="UP001356308">
    <property type="component" value="Unassembled WGS sequence"/>
</dbReference>
<sequence>MNMFRKWLTLEVSVVFLAIVFSGLESCKREADTTKKQDSSPKNANSESPRKTLSQEFKDYWYAGTAEITSYELEQARYGELRKGKAVLIYVTEPFVEDKQVKADNSSPDNIPVLKLNATKKYLTGIYPYSIMTSSFYPVYDNQHAIKVSFSAQEWCGHVYAQINNRDNFEVQSHSYFESEADQEFNLEKSILEDELWNKLRISPEDLPQGSLELIPSLEYLRLSHKELMAYEANASLTNKNGNYSYEIDYPELERTLTITISTTLPYKIESWTETIKSGFGPDAELLTSKATKIKSINTPYWQQNGNKDLYLRDSLGL</sequence>
<keyword evidence="3" id="KW-1185">Reference proteome</keyword>
<proteinExistence type="predicted"/>
<evidence type="ECO:0000256" key="1">
    <source>
        <dbReference type="SAM" id="MobiDB-lite"/>
    </source>
</evidence>
<feature type="region of interest" description="Disordered" evidence="1">
    <location>
        <begin position="31"/>
        <end position="51"/>
    </location>
</feature>
<evidence type="ECO:0000313" key="3">
    <source>
        <dbReference type="Proteomes" id="UP001356308"/>
    </source>
</evidence>
<dbReference type="RefSeq" id="WP_272650852.1">
    <property type="nucleotide sequence ID" value="NZ_JAZDDG010000003.1"/>
</dbReference>
<organism evidence="2 3">
    <name type="scientific">Maribacter cobaltidurans</name>
    <dbReference type="NCBI Taxonomy" id="1178778"/>
    <lineage>
        <taxon>Bacteria</taxon>
        <taxon>Pseudomonadati</taxon>
        <taxon>Bacteroidota</taxon>
        <taxon>Flavobacteriia</taxon>
        <taxon>Flavobacteriales</taxon>
        <taxon>Flavobacteriaceae</taxon>
        <taxon>Maribacter</taxon>
    </lineage>
</organism>